<proteinExistence type="predicted"/>
<evidence type="ECO:0000256" key="1">
    <source>
        <dbReference type="SAM" id="Coils"/>
    </source>
</evidence>
<dbReference type="AlphaFoldDB" id="A0A4R2BPP7"/>
<comment type="caution">
    <text evidence="2">The sequence shown here is derived from an EMBL/GenBank/DDBJ whole genome shotgun (WGS) entry which is preliminary data.</text>
</comment>
<evidence type="ECO:0000313" key="2">
    <source>
        <dbReference type="EMBL" id="TCN27934.1"/>
    </source>
</evidence>
<keyword evidence="3" id="KW-1185">Reference proteome</keyword>
<reference evidence="2 3" key="1">
    <citation type="journal article" date="2015" name="Stand. Genomic Sci.">
        <title>Genomic Encyclopedia of Bacterial and Archaeal Type Strains, Phase III: the genomes of soil and plant-associated and newly described type strains.</title>
        <authorList>
            <person name="Whitman W.B."/>
            <person name="Woyke T."/>
            <person name="Klenk H.P."/>
            <person name="Zhou Y."/>
            <person name="Lilburn T.G."/>
            <person name="Beck B.J."/>
            <person name="De Vos P."/>
            <person name="Vandamme P."/>
            <person name="Eisen J.A."/>
            <person name="Garrity G."/>
            <person name="Hugenholtz P."/>
            <person name="Kyrpides N.C."/>
        </authorList>
    </citation>
    <scope>NUCLEOTIDE SEQUENCE [LARGE SCALE GENOMIC DNA]</scope>
    <source>
        <strain evidence="2 3">CV53</strain>
    </source>
</reference>
<protein>
    <submittedName>
        <fullName evidence="2">Spore germination protein PC</fullName>
    </submittedName>
</protein>
<name>A0A4R2BPP7_9BACI</name>
<dbReference type="EMBL" id="SLVV01000001">
    <property type="protein sequence ID" value="TCN27934.1"/>
    <property type="molecule type" value="Genomic_DNA"/>
</dbReference>
<feature type="coiled-coil region" evidence="1">
    <location>
        <begin position="16"/>
        <end position="43"/>
    </location>
</feature>
<keyword evidence="1" id="KW-0175">Coiled coil</keyword>
<dbReference type="Pfam" id="PF10737">
    <property type="entry name" value="GerPC"/>
    <property type="match status" value="1"/>
</dbReference>
<sequence>MNMEIYQYIRELHAFVEKQSKKLRKLEKAMLEMNQELVKLKERPPIQVGNLEYKFDQLKVETLEGTLNIGLNPSDLEGISDFAVDNKSIQAQVAPKDLFKRGMEIENELRQYLETDLPGIYQDTMQKLNFTADESYYHFITEDILKQLPSRIKVHLEQLTKETRENESEAKQKVIETIKGEIQNGVYLFLNNLQEQTKGVRTD</sequence>
<accession>A0A4R2BPP7</accession>
<evidence type="ECO:0000313" key="3">
    <source>
        <dbReference type="Proteomes" id="UP000295689"/>
    </source>
</evidence>
<organism evidence="2 3">
    <name type="scientific">Mesobacillus foraminis</name>
    <dbReference type="NCBI Taxonomy" id="279826"/>
    <lineage>
        <taxon>Bacteria</taxon>
        <taxon>Bacillati</taxon>
        <taxon>Bacillota</taxon>
        <taxon>Bacilli</taxon>
        <taxon>Bacillales</taxon>
        <taxon>Bacillaceae</taxon>
        <taxon>Mesobacillus</taxon>
    </lineage>
</organism>
<gene>
    <name evidence="2" type="ORF">EV146_101264</name>
</gene>
<dbReference type="InterPro" id="IPR019673">
    <property type="entry name" value="Spore_germination_GerPC"/>
</dbReference>
<dbReference type="Proteomes" id="UP000295689">
    <property type="component" value="Unassembled WGS sequence"/>
</dbReference>